<dbReference type="GO" id="GO:0032993">
    <property type="term" value="C:protein-DNA complex"/>
    <property type="evidence" value="ECO:0007669"/>
    <property type="project" value="TreeGrafter"/>
</dbReference>
<dbReference type="FunFam" id="1.10.10.10:FF:000001">
    <property type="entry name" value="LysR family transcriptional regulator"/>
    <property type="match status" value="1"/>
</dbReference>
<keyword evidence="4" id="KW-0804">Transcription</keyword>
<protein>
    <submittedName>
        <fullName evidence="6">LysR family transcriptional regulator</fullName>
    </submittedName>
</protein>
<dbReference type="PANTHER" id="PTHR30346:SF17">
    <property type="entry name" value="LYSR FAMILY TRANSCRIPTIONAL REGULATOR"/>
    <property type="match status" value="1"/>
</dbReference>
<dbReference type="PANTHER" id="PTHR30346">
    <property type="entry name" value="TRANSCRIPTIONAL DUAL REGULATOR HCAR-RELATED"/>
    <property type="match status" value="1"/>
</dbReference>
<comment type="caution">
    <text evidence="6">The sequence shown here is derived from an EMBL/GenBank/DDBJ whole genome shotgun (WGS) entry which is preliminary data.</text>
</comment>
<evidence type="ECO:0000256" key="1">
    <source>
        <dbReference type="ARBA" id="ARBA00009437"/>
    </source>
</evidence>
<feature type="domain" description="HTH lysR-type" evidence="5">
    <location>
        <begin position="1"/>
        <end position="58"/>
    </location>
</feature>
<name>A0A2S5KQE7_9PROT</name>
<reference evidence="6 7" key="1">
    <citation type="submission" date="2018-02" db="EMBL/GenBank/DDBJ databases">
        <title>novel marine gammaproteobacteria from coastal saline agro ecosystem.</title>
        <authorList>
            <person name="Krishnan R."/>
            <person name="Ramesh Kumar N."/>
        </authorList>
    </citation>
    <scope>NUCLEOTIDE SEQUENCE [LARGE SCALE GENOMIC DNA]</scope>
    <source>
        <strain evidence="6 7">228</strain>
    </source>
</reference>
<dbReference type="PRINTS" id="PR00039">
    <property type="entry name" value="HTHLYSR"/>
</dbReference>
<dbReference type="GO" id="GO:0003700">
    <property type="term" value="F:DNA-binding transcription factor activity"/>
    <property type="evidence" value="ECO:0007669"/>
    <property type="project" value="InterPro"/>
</dbReference>
<dbReference type="InterPro" id="IPR036388">
    <property type="entry name" value="WH-like_DNA-bd_sf"/>
</dbReference>
<comment type="similarity">
    <text evidence="1">Belongs to the LysR transcriptional regulatory family.</text>
</comment>
<evidence type="ECO:0000259" key="5">
    <source>
        <dbReference type="PROSITE" id="PS50931"/>
    </source>
</evidence>
<gene>
    <name evidence="6" type="ORF">C4K68_13655</name>
</gene>
<dbReference type="SUPFAM" id="SSF53850">
    <property type="entry name" value="Periplasmic binding protein-like II"/>
    <property type="match status" value="1"/>
</dbReference>
<dbReference type="InterPro" id="IPR005119">
    <property type="entry name" value="LysR_subst-bd"/>
</dbReference>
<dbReference type="Pfam" id="PF03466">
    <property type="entry name" value="LysR_substrate"/>
    <property type="match status" value="1"/>
</dbReference>
<dbReference type="AlphaFoldDB" id="A0A2S5KQE7"/>
<evidence type="ECO:0000256" key="4">
    <source>
        <dbReference type="ARBA" id="ARBA00023163"/>
    </source>
</evidence>
<dbReference type="Pfam" id="PF00126">
    <property type="entry name" value="HTH_1"/>
    <property type="match status" value="1"/>
</dbReference>
<dbReference type="InterPro" id="IPR000847">
    <property type="entry name" value="LysR_HTH_N"/>
</dbReference>
<evidence type="ECO:0000313" key="6">
    <source>
        <dbReference type="EMBL" id="PPC76769.1"/>
    </source>
</evidence>
<evidence type="ECO:0000256" key="3">
    <source>
        <dbReference type="ARBA" id="ARBA00023125"/>
    </source>
</evidence>
<evidence type="ECO:0000256" key="2">
    <source>
        <dbReference type="ARBA" id="ARBA00023015"/>
    </source>
</evidence>
<sequence>MELRHLRYFCAVAEELNLTRAAERLHIAQPPLTRQIRQLEEEMGVLLFNREARGLSLTPAGQFFLERARQILAKVQGSMADTRKVAAHGKRIFAIGFVPSVFYGQLPSLIKRLRQCGDIEIVLHEMTTQEQVTALKTGRIDIGFGRLRIEDNEVDQELLFDEPIIAAVPADHPLASTRPTLTELAKHPLILFPSNPGRSFADIVLGLFHRRCLSVNVIQQVNDLQTALGLVASDMGFTLVPEQVKRVHRDGIAFIPLGESNITTPIMCCRRKEPAGDIMQLVNEILEELVDNRRSGRYP</sequence>
<evidence type="ECO:0000313" key="7">
    <source>
        <dbReference type="Proteomes" id="UP000238196"/>
    </source>
</evidence>
<dbReference type="PROSITE" id="PS50931">
    <property type="entry name" value="HTH_LYSR"/>
    <property type="match status" value="1"/>
</dbReference>
<dbReference type="EMBL" id="PRLP01000041">
    <property type="protein sequence ID" value="PPC76769.1"/>
    <property type="molecule type" value="Genomic_DNA"/>
</dbReference>
<organism evidence="6 7">
    <name type="scientific">Proteobacteria bacterium 228</name>
    <dbReference type="NCBI Taxonomy" id="2083153"/>
    <lineage>
        <taxon>Bacteria</taxon>
        <taxon>Pseudomonadati</taxon>
        <taxon>Pseudomonadota</taxon>
    </lineage>
</organism>
<dbReference type="InterPro" id="IPR036390">
    <property type="entry name" value="WH_DNA-bd_sf"/>
</dbReference>
<keyword evidence="2" id="KW-0805">Transcription regulation</keyword>
<dbReference type="GO" id="GO:0003677">
    <property type="term" value="F:DNA binding"/>
    <property type="evidence" value="ECO:0007669"/>
    <property type="project" value="UniProtKB-KW"/>
</dbReference>
<keyword evidence="3" id="KW-0238">DNA-binding</keyword>
<dbReference type="Gene3D" id="1.10.10.10">
    <property type="entry name" value="Winged helix-like DNA-binding domain superfamily/Winged helix DNA-binding domain"/>
    <property type="match status" value="1"/>
</dbReference>
<dbReference type="OrthoDB" id="5292387at2"/>
<proteinExistence type="inferred from homology"/>
<dbReference type="Gene3D" id="3.40.190.10">
    <property type="entry name" value="Periplasmic binding protein-like II"/>
    <property type="match status" value="2"/>
</dbReference>
<dbReference type="Proteomes" id="UP000238196">
    <property type="component" value="Unassembled WGS sequence"/>
</dbReference>
<dbReference type="SUPFAM" id="SSF46785">
    <property type="entry name" value="Winged helix' DNA-binding domain"/>
    <property type="match status" value="1"/>
</dbReference>
<accession>A0A2S5KQE7</accession>